<dbReference type="AlphaFoldDB" id="F0BJ04"/>
<feature type="domain" description="ABC transporter" evidence="5">
    <location>
        <begin position="10"/>
        <end position="243"/>
    </location>
</feature>
<dbReference type="GO" id="GO:0005524">
    <property type="term" value="F:ATP binding"/>
    <property type="evidence" value="ECO:0007669"/>
    <property type="project" value="UniProtKB-KW"/>
</dbReference>
<dbReference type="GO" id="GO:0016887">
    <property type="term" value="F:ATP hydrolysis activity"/>
    <property type="evidence" value="ECO:0007669"/>
    <property type="project" value="InterPro"/>
</dbReference>
<dbReference type="SMART" id="SM00382">
    <property type="entry name" value="AAA"/>
    <property type="match status" value="2"/>
</dbReference>
<dbReference type="InterPro" id="IPR050611">
    <property type="entry name" value="ABCF"/>
</dbReference>
<dbReference type="eggNOG" id="COG0488">
    <property type="taxonomic scope" value="Bacteria"/>
</dbReference>
<organism evidence="6 7">
    <name type="scientific">Xanthomonas vesicatoria ATCC 35937</name>
    <dbReference type="NCBI Taxonomy" id="925775"/>
    <lineage>
        <taxon>Bacteria</taxon>
        <taxon>Pseudomonadati</taxon>
        <taxon>Pseudomonadota</taxon>
        <taxon>Gammaproteobacteria</taxon>
        <taxon>Lysobacterales</taxon>
        <taxon>Lysobacteraceae</taxon>
        <taxon>Xanthomonas</taxon>
    </lineage>
</organism>
<comment type="caution">
    <text evidence="6">The sequence shown here is derived from an EMBL/GenBank/DDBJ whole genome shotgun (WGS) entry which is preliminary data.</text>
</comment>
<accession>F0BJ04</accession>
<protein>
    <submittedName>
        <fullName evidence="6">ATPase component of ABC transporters with duplicated ATPase domain</fullName>
    </submittedName>
</protein>
<evidence type="ECO:0000256" key="4">
    <source>
        <dbReference type="SAM" id="MobiDB-lite"/>
    </source>
</evidence>
<name>F0BJ04_9XANT</name>
<evidence type="ECO:0000256" key="2">
    <source>
        <dbReference type="ARBA" id="ARBA00022741"/>
    </source>
</evidence>
<dbReference type="CDD" id="cd03221">
    <property type="entry name" value="ABCF_EF-3"/>
    <property type="match status" value="1"/>
</dbReference>
<dbReference type="PROSITE" id="PS50893">
    <property type="entry name" value="ABC_TRANSPORTER_2"/>
    <property type="match status" value="1"/>
</dbReference>
<proteinExistence type="predicted"/>
<evidence type="ECO:0000256" key="3">
    <source>
        <dbReference type="ARBA" id="ARBA00022840"/>
    </source>
</evidence>
<evidence type="ECO:0000259" key="5">
    <source>
        <dbReference type="PROSITE" id="PS50893"/>
    </source>
</evidence>
<evidence type="ECO:0000256" key="1">
    <source>
        <dbReference type="ARBA" id="ARBA00022737"/>
    </source>
</evidence>
<evidence type="ECO:0000313" key="7">
    <source>
        <dbReference type="Proteomes" id="UP000003299"/>
    </source>
</evidence>
<dbReference type="FunFam" id="3.40.50.300:FF:001320">
    <property type="entry name" value="Heme ABC transporter ATP-binding protein"/>
    <property type="match status" value="1"/>
</dbReference>
<dbReference type="Gene3D" id="3.40.50.300">
    <property type="entry name" value="P-loop containing nucleotide triphosphate hydrolases"/>
    <property type="match status" value="2"/>
</dbReference>
<dbReference type="Pfam" id="PF00005">
    <property type="entry name" value="ABC_tran"/>
    <property type="match status" value="2"/>
</dbReference>
<reference evidence="6 7" key="1">
    <citation type="journal article" date="2011" name="BMC Genomics">
        <title>Comparative genomics reveals diversity among xanthomonads infecting tomato and pepper.</title>
        <authorList>
            <person name="Potnis N."/>
            <person name="Krasileva K."/>
            <person name="Chow V."/>
            <person name="Almeida N.F."/>
            <person name="Patil P.B."/>
            <person name="Ryan R.P."/>
            <person name="Sharlach M."/>
            <person name="Behlau F."/>
            <person name="Dow J.M."/>
            <person name="Momol M.T."/>
            <person name="White F.F."/>
            <person name="Preston J.F."/>
            <person name="Vinatzer B.A."/>
            <person name="Koebnik R."/>
            <person name="Setubal J.C."/>
            <person name="Norman D.J."/>
            <person name="Staskawicz B.J."/>
            <person name="Jones J.B."/>
        </authorList>
    </citation>
    <scope>NUCLEOTIDE SEQUENCE [LARGE SCALE GENOMIC DNA]</scope>
    <source>
        <strain evidence="6 7">ATCC 35937</strain>
    </source>
</reference>
<dbReference type="Proteomes" id="UP000003299">
    <property type="component" value="Unassembled WGS sequence"/>
</dbReference>
<dbReference type="InterPro" id="IPR003593">
    <property type="entry name" value="AAA+_ATPase"/>
</dbReference>
<feature type="region of interest" description="Disordered" evidence="4">
    <location>
        <begin position="255"/>
        <end position="277"/>
    </location>
</feature>
<dbReference type="EMBL" id="AEQV01000202">
    <property type="protein sequence ID" value="EGD07541.1"/>
    <property type="molecule type" value="Genomic_DNA"/>
</dbReference>
<keyword evidence="1" id="KW-0677">Repeat</keyword>
<dbReference type="InterPro" id="IPR027417">
    <property type="entry name" value="P-loop_NTPase"/>
</dbReference>
<gene>
    <name evidence="6" type="ORF">XVE_4262</name>
</gene>
<dbReference type="PROSITE" id="PS00211">
    <property type="entry name" value="ABC_TRANSPORTER_1"/>
    <property type="match status" value="1"/>
</dbReference>
<evidence type="ECO:0000313" key="6">
    <source>
        <dbReference type="EMBL" id="EGD07541.1"/>
    </source>
</evidence>
<dbReference type="InterPro" id="IPR017871">
    <property type="entry name" value="ABC_transporter-like_CS"/>
</dbReference>
<keyword evidence="3" id="KW-0067">ATP-binding</keyword>
<sequence length="541" mass="57978">METLMTCPSLTLESVAFVLPDGSTLFSDLTLHIDQRHTGLVGRNGVGKSVLGRLLAGQLAPSSGRCVRHGSVHYLPQRVSATPGQRIADLACVAPLLDALERIACGSVAPADFERVGERWNAHAEFAAALEQQGLAGRDPQAPAAHLSGGEAMRVALAGAWLMQPDMLILDEPSNHLDGPQRQRLMAQLQAWNGGLLIISHDRLLLDGMQRILALSAHGVRSYGGNYTHYTRQHAGEQQAACALLAQRKQARARGQQALREQHMRQQQRQARGARAAAQANQAPILLGGQRQRSEVSAGQLQQHRQAEQARLSEAVTQAAARLETADAIALLAPARAAGASQRLATLRQVELADGRLGGRRVDLLLHGQPRIGLVGPNGSGKSSLLQLLGGRLAAQAGQCEVHVPVAYLDQDLAMLDPARSAAAQLCDADPAAAEHAQRLRLALLGLDRQRAYLPTGQLSGGQRLKAALACALYRAQPAQLLLLDEPTNQLDLASIEALETLLRSFTGALLVASHDAIFLDRLGLQQRLDTGQAQWRLAPW</sequence>
<dbReference type="SUPFAM" id="SSF52540">
    <property type="entry name" value="P-loop containing nucleoside triphosphate hydrolases"/>
    <property type="match status" value="2"/>
</dbReference>
<keyword evidence="2" id="KW-0547">Nucleotide-binding</keyword>
<dbReference type="PANTHER" id="PTHR19211">
    <property type="entry name" value="ATP-BINDING TRANSPORT PROTEIN-RELATED"/>
    <property type="match status" value="1"/>
</dbReference>
<dbReference type="PANTHER" id="PTHR19211:SF6">
    <property type="entry name" value="BLL7188 PROTEIN"/>
    <property type="match status" value="1"/>
</dbReference>
<dbReference type="InterPro" id="IPR003439">
    <property type="entry name" value="ABC_transporter-like_ATP-bd"/>
</dbReference>